<keyword evidence="19" id="KW-1185">Reference proteome</keyword>
<dbReference type="NCBIfam" id="NF002528">
    <property type="entry name" value="PRK01966.1-4"/>
    <property type="match status" value="1"/>
</dbReference>
<feature type="binding site" evidence="14">
    <location>
        <position position="149"/>
    </location>
    <ligand>
        <name>ATP</name>
        <dbReference type="ChEBI" id="CHEBI:30616"/>
    </ligand>
</feature>
<evidence type="ECO:0000256" key="13">
    <source>
        <dbReference type="PIRSR" id="PIRSR039102-1"/>
    </source>
</evidence>
<dbReference type="Gene3D" id="3.30.470.20">
    <property type="entry name" value="ATP-grasp fold, B domain"/>
    <property type="match status" value="1"/>
</dbReference>
<comment type="similarity">
    <text evidence="2 12">Belongs to the D-alanine--D-alanine ligase family.</text>
</comment>
<dbReference type="InterPro" id="IPR000291">
    <property type="entry name" value="D-Ala_lig_Van_CS"/>
</dbReference>
<dbReference type="InterPro" id="IPR011761">
    <property type="entry name" value="ATP-grasp"/>
</dbReference>
<evidence type="ECO:0000256" key="6">
    <source>
        <dbReference type="ARBA" id="ARBA00022840"/>
    </source>
</evidence>
<keyword evidence="3 12" id="KW-0436">Ligase</keyword>
<dbReference type="InterPro" id="IPR011095">
    <property type="entry name" value="Dala_Dala_lig_C"/>
</dbReference>
<feature type="binding site" evidence="14">
    <location>
        <begin position="236"/>
        <end position="243"/>
    </location>
    <ligand>
        <name>ATP</name>
        <dbReference type="ChEBI" id="CHEBI:30616"/>
    </ligand>
</feature>
<comment type="catalytic activity">
    <reaction evidence="12">
        <text>2 D-alanine + ATP = D-alanyl-D-alanine + ADP + phosphate + H(+)</text>
        <dbReference type="Rhea" id="RHEA:11224"/>
        <dbReference type="ChEBI" id="CHEBI:15378"/>
        <dbReference type="ChEBI" id="CHEBI:30616"/>
        <dbReference type="ChEBI" id="CHEBI:43474"/>
        <dbReference type="ChEBI" id="CHEBI:57416"/>
        <dbReference type="ChEBI" id="CHEBI:57822"/>
        <dbReference type="ChEBI" id="CHEBI:456216"/>
        <dbReference type="EC" id="6.3.2.4"/>
    </reaction>
</comment>
<keyword evidence="11 12" id="KW-0961">Cell wall biogenesis/degradation</keyword>
<keyword evidence="7 15" id="KW-0460">Magnesium</keyword>
<dbReference type="NCBIfam" id="TIGR01205">
    <property type="entry name" value="D_ala_D_alaTIGR"/>
    <property type="match status" value="1"/>
</dbReference>
<evidence type="ECO:0000256" key="8">
    <source>
        <dbReference type="ARBA" id="ARBA00022960"/>
    </source>
</evidence>
<keyword evidence="5 14" id="KW-0547">Nucleotide-binding</keyword>
<dbReference type="GO" id="GO:0008360">
    <property type="term" value="P:regulation of cell shape"/>
    <property type="evidence" value="ECO:0007669"/>
    <property type="project" value="UniProtKB-KW"/>
</dbReference>
<name>A0A3L7AW77_9MICO</name>
<feature type="active site" evidence="13">
    <location>
        <position position="56"/>
    </location>
</feature>
<protein>
    <recommendedName>
        <fullName evidence="12">D-alanine--D-alanine ligase</fullName>
        <ecNumber evidence="12">6.3.2.4</ecNumber>
    </recommendedName>
    <alternativeName>
        <fullName evidence="12">D-Ala-D-Ala ligase</fullName>
    </alternativeName>
    <alternativeName>
        <fullName evidence="12">D-alanylalanine synthetase</fullName>
    </alternativeName>
</protein>
<reference evidence="18 19" key="1">
    <citation type="submission" date="2018-10" db="EMBL/GenBank/DDBJ databases">
        <authorList>
            <person name="Li J."/>
        </authorList>
    </citation>
    <scope>NUCLEOTIDE SEQUENCE [LARGE SCALE GENOMIC DNA]</scope>
    <source>
        <strain evidence="18 19">JCM 11654</strain>
    </source>
</reference>
<feature type="active site" evidence="13">
    <location>
        <position position="343"/>
    </location>
</feature>
<dbReference type="PANTHER" id="PTHR23132:SF25">
    <property type="entry name" value="D-ALANINE--D-ALANINE LIGASE A"/>
    <property type="match status" value="1"/>
</dbReference>
<dbReference type="SUPFAM" id="SSF56059">
    <property type="entry name" value="Glutathione synthetase ATP-binding domain-like"/>
    <property type="match status" value="1"/>
</dbReference>
<dbReference type="GO" id="GO:0005524">
    <property type="term" value="F:ATP binding"/>
    <property type="evidence" value="ECO:0007669"/>
    <property type="project" value="UniProtKB-UniRule"/>
</dbReference>
<comment type="caution">
    <text evidence="18">The sequence shown here is derived from an EMBL/GenBank/DDBJ whole genome shotgun (WGS) entry which is preliminary data.</text>
</comment>
<sequence>MGSLGGYPGTRDLLRDRRPYQPPLHQLRSTIHMSTTAETPAFPHRVAVLMGGISGEHEVSLKSGGGLVVALEELGAEVLSVLVTREGEWVAGEVYGLIDVLALLRDYDVVIPAFHGVGGEDGTMQGLLETAGIRYVGAGVGASAIAMDKWWAKTVVADAGIRIAPALRLDPTDVPAAIADPDALVARLAERSISLPVFVKPNRGGSSIGGTKVTEIAQLPAALALATEGGDAVLIETEIVGREIDLGLLEHADGTLEVAPALEIDADPNQPFFDYAAKYTSGGSHFTVPAHLSDEVAADLADQARRIFRVLGGRGLARIDFFLDEQGPIFNEINTLPGLTAQSQYPQMWAATGRSYPEVVRVLVERALAEG</sequence>
<dbReference type="PANTHER" id="PTHR23132">
    <property type="entry name" value="D-ALANINE--D-ALANINE LIGASE"/>
    <property type="match status" value="1"/>
</dbReference>
<dbReference type="UniPathway" id="UPA00219"/>
<keyword evidence="8 12" id="KW-0133">Cell shape</keyword>
<dbReference type="GO" id="GO:0071555">
    <property type="term" value="P:cell wall organization"/>
    <property type="evidence" value="ECO:0007669"/>
    <property type="project" value="UniProtKB-KW"/>
</dbReference>
<dbReference type="GO" id="GO:0005829">
    <property type="term" value="C:cytosol"/>
    <property type="evidence" value="ECO:0007669"/>
    <property type="project" value="TreeGrafter"/>
</dbReference>
<dbReference type="InterPro" id="IPR016185">
    <property type="entry name" value="PreATP-grasp_dom_sf"/>
</dbReference>
<evidence type="ECO:0000256" key="9">
    <source>
        <dbReference type="ARBA" id="ARBA00022984"/>
    </source>
</evidence>
<dbReference type="EMBL" id="RCUY01000002">
    <property type="protein sequence ID" value="RLP83790.1"/>
    <property type="molecule type" value="Genomic_DNA"/>
</dbReference>
<comment type="cofactor">
    <cofactor evidence="15">
        <name>Mg(2+)</name>
        <dbReference type="ChEBI" id="CHEBI:18420"/>
    </cofactor>
    <cofactor evidence="15">
        <name>Mn(2+)</name>
        <dbReference type="ChEBI" id="CHEBI:29035"/>
    </cofactor>
    <text evidence="15">Binds 2 magnesium or manganese ions per subunit.</text>
</comment>
<comment type="pathway">
    <text evidence="12">Cell wall biogenesis; peptidoglycan biosynthesis.</text>
</comment>
<feature type="domain" description="ATP-grasp" evidence="17">
    <location>
        <begin position="153"/>
        <end position="365"/>
    </location>
</feature>
<dbReference type="OrthoDB" id="9813261at2"/>
<proteinExistence type="inferred from homology"/>
<dbReference type="InterPro" id="IPR013815">
    <property type="entry name" value="ATP_grasp_subdomain_1"/>
</dbReference>
<dbReference type="Gene3D" id="3.30.1490.20">
    <property type="entry name" value="ATP-grasp fold, A domain"/>
    <property type="match status" value="1"/>
</dbReference>
<feature type="binding site" evidence="15">
    <location>
        <position position="334"/>
    </location>
    <ligand>
        <name>Mg(2+)</name>
        <dbReference type="ChEBI" id="CHEBI:18420"/>
        <label>2</label>
    </ligand>
</feature>
<dbReference type="GO" id="GO:0008716">
    <property type="term" value="F:D-alanine-D-alanine ligase activity"/>
    <property type="evidence" value="ECO:0007669"/>
    <property type="project" value="UniProtKB-UniRule"/>
</dbReference>
<gene>
    <name evidence="12" type="primary">ddl</name>
    <name evidence="18" type="ORF">D9V34_02985</name>
</gene>
<evidence type="ECO:0000256" key="10">
    <source>
        <dbReference type="ARBA" id="ARBA00023211"/>
    </source>
</evidence>
<evidence type="ECO:0000256" key="7">
    <source>
        <dbReference type="ARBA" id="ARBA00022842"/>
    </source>
</evidence>
<dbReference type="GO" id="GO:0009252">
    <property type="term" value="P:peptidoglycan biosynthetic process"/>
    <property type="evidence" value="ECO:0007669"/>
    <property type="project" value="UniProtKB-UniRule"/>
</dbReference>
<dbReference type="PROSITE" id="PS00843">
    <property type="entry name" value="DALA_DALA_LIGASE_1"/>
    <property type="match status" value="1"/>
</dbReference>
<feature type="binding site" evidence="14">
    <location>
        <begin position="331"/>
        <end position="332"/>
    </location>
    <ligand>
        <name>ATP</name>
        <dbReference type="ChEBI" id="CHEBI:30616"/>
    </ligand>
</feature>
<dbReference type="EC" id="6.3.2.4" evidence="12"/>
<dbReference type="PROSITE" id="PS00844">
    <property type="entry name" value="DALA_DALA_LIGASE_2"/>
    <property type="match status" value="1"/>
</dbReference>
<feature type="binding site" evidence="14">
    <location>
        <begin position="198"/>
        <end position="200"/>
    </location>
    <ligand>
        <name>ATP</name>
        <dbReference type="ChEBI" id="CHEBI:30616"/>
    </ligand>
</feature>
<dbReference type="PROSITE" id="PS50975">
    <property type="entry name" value="ATP_GRASP"/>
    <property type="match status" value="1"/>
</dbReference>
<keyword evidence="10 15" id="KW-0464">Manganese</keyword>
<evidence type="ECO:0000256" key="12">
    <source>
        <dbReference type="HAMAP-Rule" id="MF_00047"/>
    </source>
</evidence>
<evidence type="ECO:0000256" key="15">
    <source>
        <dbReference type="PIRSR" id="PIRSR039102-3"/>
    </source>
</evidence>
<comment type="cofactor">
    <cofactor evidence="1">
        <name>Mn(2+)</name>
        <dbReference type="ChEBI" id="CHEBI:29035"/>
    </cofactor>
</comment>
<evidence type="ECO:0000256" key="14">
    <source>
        <dbReference type="PIRSR" id="PIRSR039102-2"/>
    </source>
</evidence>
<evidence type="ECO:0000259" key="17">
    <source>
        <dbReference type="PROSITE" id="PS50975"/>
    </source>
</evidence>
<dbReference type="GO" id="GO:0046872">
    <property type="term" value="F:metal ion binding"/>
    <property type="evidence" value="ECO:0007669"/>
    <property type="project" value="UniProtKB-KW"/>
</dbReference>
<comment type="subcellular location">
    <subcellularLocation>
        <location evidence="12">Cytoplasm</location>
    </subcellularLocation>
</comment>
<dbReference type="Pfam" id="PF07478">
    <property type="entry name" value="Dala_Dala_lig_C"/>
    <property type="match status" value="1"/>
</dbReference>
<dbReference type="Pfam" id="PF01820">
    <property type="entry name" value="Dala_Dala_lig_N"/>
    <property type="match status" value="2"/>
</dbReference>
<dbReference type="InterPro" id="IPR011127">
    <property type="entry name" value="Dala_Dala_lig_N"/>
</dbReference>
<evidence type="ECO:0000256" key="3">
    <source>
        <dbReference type="ARBA" id="ARBA00022598"/>
    </source>
</evidence>
<dbReference type="Proteomes" id="UP000269438">
    <property type="component" value="Unassembled WGS sequence"/>
</dbReference>
<evidence type="ECO:0000256" key="11">
    <source>
        <dbReference type="ARBA" id="ARBA00023316"/>
    </source>
</evidence>
<dbReference type="PIRSF" id="PIRSF039102">
    <property type="entry name" value="Ddl/VanB"/>
    <property type="match status" value="1"/>
</dbReference>
<evidence type="ECO:0000256" key="2">
    <source>
        <dbReference type="ARBA" id="ARBA00010871"/>
    </source>
</evidence>
<comment type="function">
    <text evidence="12">Cell wall formation.</text>
</comment>
<feature type="active site" evidence="13">
    <location>
        <position position="206"/>
    </location>
</feature>
<evidence type="ECO:0000256" key="4">
    <source>
        <dbReference type="ARBA" id="ARBA00022723"/>
    </source>
</evidence>
<keyword evidence="12" id="KW-0963">Cytoplasm</keyword>
<accession>A0A3L7AW77</accession>
<feature type="binding site" evidence="15">
    <location>
        <position position="332"/>
    </location>
    <ligand>
        <name>Mg(2+)</name>
        <dbReference type="ChEBI" id="CHEBI:18420"/>
        <label>2</label>
    </ligand>
</feature>
<dbReference type="InterPro" id="IPR005905">
    <property type="entry name" value="D_ala_D_ala"/>
</dbReference>
<evidence type="ECO:0000256" key="5">
    <source>
        <dbReference type="ARBA" id="ARBA00022741"/>
    </source>
</evidence>
<organism evidence="18 19">
    <name type="scientific">Mycetocola lacteus</name>
    <dbReference type="NCBI Taxonomy" id="76637"/>
    <lineage>
        <taxon>Bacteria</taxon>
        <taxon>Bacillati</taxon>
        <taxon>Actinomycetota</taxon>
        <taxon>Actinomycetes</taxon>
        <taxon>Micrococcales</taxon>
        <taxon>Microbacteriaceae</taxon>
        <taxon>Mycetocola</taxon>
    </lineage>
</organism>
<dbReference type="Gene3D" id="3.40.50.20">
    <property type="match status" value="1"/>
</dbReference>
<dbReference type="HAMAP" id="MF_00047">
    <property type="entry name" value="Dala_Dala_lig"/>
    <property type="match status" value="1"/>
</dbReference>
<keyword evidence="6 16" id="KW-0067">ATP-binding</keyword>
<dbReference type="SUPFAM" id="SSF52440">
    <property type="entry name" value="PreATP-grasp domain"/>
    <property type="match status" value="1"/>
</dbReference>
<evidence type="ECO:0000313" key="19">
    <source>
        <dbReference type="Proteomes" id="UP000269438"/>
    </source>
</evidence>
<feature type="binding site" evidence="15">
    <location>
        <position position="332"/>
    </location>
    <ligand>
        <name>Mg(2+)</name>
        <dbReference type="ChEBI" id="CHEBI:18420"/>
        <label>1</label>
    </ligand>
</feature>
<evidence type="ECO:0000256" key="16">
    <source>
        <dbReference type="PROSITE-ProRule" id="PRU00409"/>
    </source>
</evidence>
<keyword evidence="9 12" id="KW-0573">Peptidoglycan synthesis</keyword>
<dbReference type="AlphaFoldDB" id="A0A3L7AW77"/>
<evidence type="ECO:0000256" key="1">
    <source>
        <dbReference type="ARBA" id="ARBA00001936"/>
    </source>
</evidence>
<evidence type="ECO:0000313" key="18">
    <source>
        <dbReference type="EMBL" id="RLP83790.1"/>
    </source>
</evidence>
<feature type="binding site" evidence="15">
    <location>
        <position position="320"/>
    </location>
    <ligand>
        <name>Mg(2+)</name>
        <dbReference type="ChEBI" id="CHEBI:18420"/>
        <label>1</label>
    </ligand>
</feature>
<keyword evidence="4 15" id="KW-0479">Metal-binding</keyword>
<dbReference type="NCBIfam" id="NF002378">
    <property type="entry name" value="PRK01372.1"/>
    <property type="match status" value="1"/>
</dbReference>
<feature type="binding site" evidence="14">
    <location>
        <begin position="206"/>
        <end position="207"/>
    </location>
    <ligand>
        <name>ATP</name>
        <dbReference type="ChEBI" id="CHEBI:30616"/>
    </ligand>
</feature>